<gene>
    <name evidence="4" type="ORF">HLPR_21610</name>
</gene>
<sequence>MSKITIIGAGNGGVTAAYHFSKIGHDVCLYDQVEFDKQIKAIEESGGVKAIKNVEGVNLILHGFEHIKKVTTSIREAIEYSSMIVMIVPSFAQEKLFELMLPYLSNNHILFSMPGNFASLVLENKRKKMGYNDLEMTYVDAMTIPWACRLFEPGTIGIMGIKEFIYAGVLPKNKESQVLNKINEFFPIEIKALSNVIEAGFENINFGGHPLITTLNIGLLENFKGKFNYYSDCVSPATDRASEKMENERIKIGADLGLTLKSELDMMNSLYNSDAKSVYEFNKTSVTHGKIHSAPDSSKSRYITEDVPNLLVPIYEFSKLLSIHAPIMESCIRIASAYNDVDYFEEGRTFEKMGFSHMTKDDILDYVNK</sequence>
<dbReference type="InterPro" id="IPR013328">
    <property type="entry name" value="6PGD_dom2"/>
</dbReference>
<dbReference type="InterPro" id="IPR008927">
    <property type="entry name" value="6-PGluconate_DH-like_C_sf"/>
</dbReference>
<dbReference type="Gene3D" id="1.10.1040.10">
    <property type="entry name" value="N-(1-d-carboxylethyl)-l-norvaline Dehydrogenase, domain 2"/>
    <property type="match status" value="1"/>
</dbReference>
<keyword evidence="5" id="KW-1185">Reference proteome</keyword>
<accession>A0AAU9ETQ9</accession>
<dbReference type="GO" id="GO:0016616">
    <property type="term" value="F:oxidoreductase activity, acting on the CH-OH group of donors, NAD or NADP as acceptor"/>
    <property type="evidence" value="ECO:0007669"/>
    <property type="project" value="InterPro"/>
</dbReference>
<dbReference type="InterPro" id="IPR011128">
    <property type="entry name" value="G3P_DH_NAD-dep_N"/>
</dbReference>
<dbReference type="AlphaFoldDB" id="A0AAU9ETQ9"/>
<proteinExistence type="predicted"/>
<dbReference type="SUPFAM" id="SSF48179">
    <property type="entry name" value="6-phosphogluconate dehydrogenase C-terminal domain-like"/>
    <property type="match status" value="1"/>
</dbReference>
<reference evidence="4 5" key="1">
    <citation type="submission" date="2023-08" db="EMBL/GenBank/DDBJ databases">
        <title>Helicovermis profunda gen. nov., sp. nov., a novel mesophilic, fermentative bacterium within the Bacillota from a deep-sea hydrothermal vent chimney.</title>
        <authorList>
            <person name="Miyazaki U."/>
            <person name="Mizutani D."/>
            <person name="Hashimoto Y."/>
            <person name="Tame A."/>
            <person name="Sawayama S."/>
            <person name="Miyazaki J."/>
            <person name="Takai K."/>
            <person name="Nakagawa S."/>
        </authorList>
    </citation>
    <scope>NUCLEOTIDE SEQUENCE [LARGE SCALE GENOMIC DNA]</scope>
    <source>
        <strain evidence="4 5">S502</strain>
    </source>
</reference>
<dbReference type="InterPro" id="IPR036291">
    <property type="entry name" value="NAD(P)-bd_dom_sf"/>
</dbReference>
<dbReference type="Proteomes" id="UP001321786">
    <property type="component" value="Chromosome"/>
</dbReference>
<name>A0AAU9ETQ9_9FIRM</name>
<dbReference type="InterPro" id="IPR003421">
    <property type="entry name" value="Opine_DH"/>
</dbReference>
<dbReference type="Pfam" id="PF02317">
    <property type="entry name" value="Octopine_DH"/>
    <property type="match status" value="1"/>
</dbReference>
<dbReference type="InterPro" id="IPR051729">
    <property type="entry name" value="Opine/Lysopine_DH"/>
</dbReference>
<dbReference type="Pfam" id="PF01210">
    <property type="entry name" value="NAD_Gly3P_dh_N"/>
    <property type="match status" value="1"/>
</dbReference>
<dbReference type="GO" id="GO:0046168">
    <property type="term" value="P:glycerol-3-phosphate catabolic process"/>
    <property type="evidence" value="ECO:0007669"/>
    <property type="project" value="InterPro"/>
</dbReference>
<protein>
    <submittedName>
        <fullName evidence="4">NAD/NADP-dependent octopine/nopaline dehydrogenase family protein</fullName>
    </submittedName>
</protein>
<dbReference type="KEGG" id="hprf:HLPR_21610"/>
<dbReference type="PANTHER" id="PTHR38015">
    <property type="entry name" value="BLR6086 PROTEIN"/>
    <property type="match status" value="1"/>
</dbReference>
<organism evidence="4 5">
    <name type="scientific">Helicovermis profundi</name>
    <dbReference type="NCBI Taxonomy" id="3065157"/>
    <lineage>
        <taxon>Bacteria</taxon>
        <taxon>Bacillati</taxon>
        <taxon>Bacillota</taxon>
        <taxon>Clostridia</taxon>
        <taxon>Helicovermis</taxon>
    </lineage>
</organism>
<dbReference type="Gene3D" id="3.40.50.720">
    <property type="entry name" value="NAD(P)-binding Rossmann-like Domain"/>
    <property type="match status" value="1"/>
</dbReference>
<evidence type="ECO:0000259" key="2">
    <source>
        <dbReference type="Pfam" id="PF01210"/>
    </source>
</evidence>
<feature type="domain" description="Glycerol-3-phosphate dehydrogenase NAD-dependent N-terminal" evidence="2">
    <location>
        <begin position="3"/>
        <end position="112"/>
    </location>
</feature>
<dbReference type="SUPFAM" id="SSF51735">
    <property type="entry name" value="NAD(P)-binding Rossmann-fold domains"/>
    <property type="match status" value="1"/>
</dbReference>
<dbReference type="EMBL" id="AP028654">
    <property type="protein sequence ID" value="BEP29830.1"/>
    <property type="molecule type" value="Genomic_DNA"/>
</dbReference>
<dbReference type="GO" id="GO:0051287">
    <property type="term" value="F:NAD binding"/>
    <property type="evidence" value="ECO:0007669"/>
    <property type="project" value="InterPro"/>
</dbReference>
<evidence type="ECO:0000313" key="5">
    <source>
        <dbReference type="Proteomes" id="UP001321786"/>
    </source>
</evidence>
<feature type="domain" description="Opine dehydrogenase" evidence="3">
    <location>
        <begin position="193"/>
        <end position="338"/>
    </location>
</feature>
<keyword evidence="1" id="KW-0560">Oxidoreductase</keyword>
<evidence type="ECO:0000256" key="1">
    <source>
        <dbReference type="ARBA" id="ARBA00023002"/>
    </source>
</evidence>
<evidence type="ECO:0000313" key="4">
    <source>
        <dbReference type="EMBL" id="BEP29830.1"/>
    </source>
</evidence>
<dbReference type="PANTHER" id="PTHR38015:SF1">
    <property type="entry name" value="OPINE DEHYDROGENASE DOMAIN-CONTAINING PROTEIN"/>
    <property type="match status" value="1"/>
</dbReference>
<evidence type="ECO:0000259" key="3">
    <source>
        <dbReference type="Pfam" id="PF02317"/>
    </source>
</evidence>
<dbReference type="RefSeq" id="WP_338535442.1">
    <property type="nucleotide sequence ID" value="NZ_AP028654.1"/>
</dbReference>